<proteinExistence type="predicted"/>
<organism evidence="1 2">
    <name type="scientific">Theobroma cacao</name>
    <name type="common">Cacao</name>
    <name type="synonym">Cocoa</name>
    <dbReference type="NCBI Taxonomy" id="3641"/>
    <lineage>
        <taxon>Eukaryota</taxon>
        <taxon>Viridiplantae</taxon>
        <taxon>Streptophyta</taxon>
        <taxon>Embryophyta</taxon>
        <taxon>Tracheophyta</taxon>
        <taxon>Spermatophyta</taxon>
        <taxon>Magnoliopsida</taxon>
        <taxon>eudicotyledons</taxon>
        <taxon>Gunneridae</taxon>
        <taxon>Pentapetalae</taxon>
        <taxon>rosids</taxon>
        <taxon>malvids</taxon>
        <taxon>Malvales</taxon>
        <taxon>Malvaceae</taxon>
        <taxon>Byttnerioideae</taxon>
        <taxon>Theobroma</taxon>
    </lineage>
</organism>
<dbReference type="HOGENOM" id="CLU_1527848_0_0_1"/>
<dbReference type="InParanoid" id="A0A061FZF2"/>
<keyword evidence="2" id="KW-1185">Reference proteome</keyword>
<protein>
    <submittedName>
        <fullName evidence="1">Uncharacterized protein</fullName>
    </submittedName>
</protein>
<evidence type="ECO:0000313" key="2">
    <source>
        <dbReference type="Proteomes" id="UP000026915"/>
    </source>
</evidence>
<evidence type="ECO:0000313" key="1">
    <source>
        <dbReference type="EMBL" id="EOY22453.1"/>
    </source>
</evidence>
<name>A0A061FZF2_THECC</name>
<sequence length="176" mass="20247">MLQSLKHQIQGFVLKVYWRTLAATSLGEGTHDQCRLCRGQHDQFQVSAFLCGTCDEFPEHRDNPGASGSPSQGSSFIESPPFIKPISISNQEAPPTEDRKKLVELFQYPFWSDLLVQHQNFLSIYREKERVQLFQDWLWIEQSMSLCLSKTPCIVNRKSLEPFVLGLPWEFTDLAP</sequence>
<dbReference type="EMBL" id="CM001881">
    <property type="protein sequence ID" value="EOY22453.1"/>
    <property type="molecule type" value="Genomic_DNA"/>
</dbReference>
<dbReference type="AlphaFoldDB" id="A0A061FZF2"/>
<dbReference type="Gramene" id="EOY22453">
    <property type="protein sequence ID" value="EOY22453"/>
    <property type="gene ID" value="TCM_014614"/>
</dbReference>
<gene>
    <name evidence="1" type="ORF">TCM_014614</name>
</gene>
<reference evidence="1 2" key="1">
    <citation type="journal article" date="2013" name="Genome Biol.">
        <title>The genome sequence of the most widely cultivated cacao type and its use to identify candidate genes regulating pod color.</title>
        <authorList>
            <person name="Motamayor J.C."/>
            <person name="Mockaitis K."/>
            <person name="Schmutz J."/>
            <person name="Haiminen N."/>
            <person name="Iii D.L."/>
            <person name="Cornejo O."/>
            <person name="Findley S.D."/>
            <person name="Zheng P."/>
            <person name="Utro F."/>
            <person name="Royaert S."/>
            <person name="Saski C."/>
            <person name="Jenkins J."/>
            <person name="Podicheti R."/>
            <person name="Zhao M."/>
            <person name="Scheffler B.E."/>
            <person name="Stack J.C."/>
            <person name="Feltus F.A."/>
            <person name="Mustiga G.M."/>
            <person name="Amores F."/>
            <person name="Phillips W."/>
            <person name="Marelli J.P."/>
            <person name="May G.D."/>
            <person name="Shapiro H."/>
            <person name="Ma J."/>
            <person name="Bustamante C.D."/>
            <person name="Schnell R.J."/>
            <person name="Main D."/>
            <person name="Gilbert D."/>
            <person name="Parida L."/>
            <person name="Kuhn D.N."/>
        </authorList>
    </citation>
    <scope>NUCLEOTIDE SEQUENCE [LARGE SCALE GENOMIC DNA]</scope>
    <source>
        <strain evidence="2">cv. Matina 1-6</strain>
    </source>
</reference>
<accession>A0A061FZF2</accession>
<dbReference type="Proteomes" id="UP000026915">
    <property type="component" value="Chromosome 3"/>
</dbReference>